<sequence>MFGSICCCVAVLLLLWPAGGQHQDFFGPDHGLCRPISIPLCSDLEYNRTILPTLLGHDSQEEAGLEVHQFYPLVKVQCSAELRFFLCSLYAPVCTVLDRAIPPCRALCERARQGCEALMNKFGFPWPDRLRCQNFPVQGAGEICVGQNTSDGAASDPTSSLPELLTRSSQPFSCPLQLQVPPYLGYRFLGAQDCGAPCEATRPGGLTYFSEEEVRFGRLCVGVGSGLCTVSSLFAVLTYLLDVRRFHYPERPVVFLSGCYVVVAAAYGAGFLLQERVACVGRFREDGYRMVAQGTGQVGCTTLFTVLYFFSMASSMWWVVLSVAWFQSAAMTWGHEAIEAYSQYFHVAAWMVPAVQTVAVLASGKVEGDLLTGVCSVGIHDAAALRGFVVAPLCIFLFVGAAFLLAGFVPLLRIRTVMKHGGTETQKLEKLMVRIGVFGVLYTVPTAGVIACCLYELHFRPRWEATWRLQTCERFAVPCPTGRSVPSSPDFTMFVVKHLMSLMVGITSGFWVWSRKTLQLWRRFYQRLNEQEPTVANRS</sequence>
<keyword evidence="6 10" id="KW-0472">Membrane</keyword>
<dbReference type="SMART" id="SM00063">
    <property type="entry name" value="FRI"/>
    <property type="match status" value="1"/>
</dbReference>
<dbReference type="Ensembl" id="ENSSPAT00000000604.1">
    <property type="protein sequence ID" value="ENSSPAP00000000596.1"/>
    <property type="gene ID" value="ENSSPAG00000000437.1"/>
</dbReference>
<keyword evidence="7 9" id="KW-1015">Disulfide bond</keyword>
<feature type="transmembrane region" description="Helical" evidence="10">
    <location>
        <begin position="306"/>
        <end position="326"/>
    </location>
</feature>
<feature type="disulfide bond" evidence="9">
    <location>
        <begin position="41"/>
        <end position="87"/>
    </location>
</feature>
<evidence type="ECO:0000256" key="4">
    <source>
        <dbReference type="ARBA" id="ARBA00022692"/>
    </source>
</evidence>
<dbReference type="InterPro" id="IPR015526">
    <property type="entry name" value="Frizzled/SFRP"/>
</dbReference>
<evidence type="ECO:0000256" key="9">
    <source>
        <dbReference type="PROSITE-ProRule" id="PRU00090"/>
    </source>
</evidence>
<accession>A0A3B4Z088</accession>
<dbReference type="GO" id="GO:0017147">
    <property type="term" value="F:Wnt-protein binding"/>
    <property type="evidence" value="ECO:0007669"/>
    <property type="project" value="TreeGrafter"/>
</dbReference>
<feature type="domain" description="FZ" evidence="12">
    <location>
        <begin position="28"/>
        <end position="147"/>
    </location>
</feature>
<dbReference type="STRING" id="144197.ENSSPAP00000000596"/>
<dbReference type="SUPFAM" id="SSF63501">
    <property type="entry name" value="Frizzled cysteine-rich domain"/>
    <property type="match status" value="1"/>
</dbReference>
<dbReference type="Pfam" id="PF01534">
    <property type="entry name" value="Frizzled"/>
    <property type="match status" value="1"/>
</dbReference>
<dbReference type="InterPro" id="IPR017981">
    <property type="entry name" value="GPCR_2-like_7TM"/>
</dbReference>
<dbReference type="PROSITE" id="PS50261">
    <property type="entry name" value="G_PROTEIN_RECEP_F2_4"/>
    <property type="match status" value="1"/>
</dbReference>
<evidence type="ECO:0000256" key="5">
    <source>
        <dbReference type="ARBA" id="ARBA00022989"/>
    </source>
</evidence>
<evidence type="ECO:0000256" key="3">
    <source>
        <dbReference type="ARBA" id="ARBA00022473"/>
    </source>
</evidence>
<feature type="transmembrane region" description="Helical" evidence="10">
    <location>
        <begin position="384"/>
        <end position="412"/>
    </location>
</feature>
<dbReference type="PANTHER" id="PTHR11309:SF31">
    <property type="entry name" value="FRIZZLED-7"/>
    <property type="match status" value="1"/>
</dbReference>
<feature type="transmembrane region" description="Helical" evidence="10">
    <location>
        <begin position="253"/>
        <end position="273"/>
    </location>
</feature>
<dbReference type="GeneTree" id="ENSGT00940000158239"/>
<keyword evidence="8" id="KW-0675">Receptor</keyword>
<evidence type="ECO:0000313" key="14">
    <source>
        <dbReference type="Ensembl" id="ENSSPAP00000000596.1"/>
    </source>
</evidence>
<feature type="transmembrane region" description="Helical" evidence="10">
    <location>
        <begin position="491"/>
        <end position="513"/>
    </location>
</feature>
<keyword evidence="4 10" id="KW-0812">Transmembrane</keyword>
<dbReference type="CDD" id="cd07458">
    <property type="entry name" value="CRD_FZ1_like"/>
    <property type="match status" value="1"/>
</dbReference>
<dbReference type="AlphaFoldDB" id="A0A3B4Z088"/>
<proteinExistence type="inferred from homology"/>
<comment type="caution">
    <text evidence="9">Lacks conserved residue(s) required for the propagation of feature annotation.</text>
</comment>
<dbReference type="Gene3D" id="1.20.1070.10">
    <property type="entry name" value="Rhodopsin 7-helix transmembrane proteins"/>
    <property type="match status" value="1"/>
</dbReference>
<reference evidence="14" key="1">
    <citation type="submission" date="2023-09" db="UniProtKB">
        <authorList>
            <consortium name="Ensembl"/>
        </authorList>
    </citation>
    <scope>IDENTIFICATION</scope>
</reference>
<dbReference type="PANTHER" id="PTHR11309">
    <property type="entry name" value="FRIZZLED"/>
    <property type="match status" value="1"/>
</dbReference>
<evidence type="ECO:0000256" key="7">
    <source>
        <dbReference type="ARBA" id="ARBA00023157"/>
    </source>
</evidence>
<feature type="transmembrane region" description="Helical" evidence="10">
    <location>
        <begin position="216"/>
        <end position="241"/>
    </location>
</feature>
<keyword evidence="5 10" id="KW-1133">Transmembrane helix</keyword>
<keyword evidence="3" id="KW-0217">Developmental protein</keyword>
<dbReference type="Gene3D" id="1.10.2000.10">
    <property type="entry name" value="Frizzled cysteine-rich domain"/>
    <property type="match status" value="1"/>
</dbReference>
<dbReference type="InterPro" id="IPR000539">
    <property type="entry name" value="Frizzled/Smoothened_7TM"/>
</dbReference>
<evidence type="ECO:0000256" key="2">
    <source>
        <dbReference type="ARBA" id="ARBA00008077"/>
    </source>
</evidence>
<dbReference type="GO" id="GO:0005886">
    <property type="term" value="C:plasma membrane"/>
    <property type="evidence" value="ECO:0007669"/>
    <property type="project" value="TreeGrafter"/>
</dbReference>
<feature type="domain" description="G-protein coupled receptors family 2 profile 2" evidence="13">
    <location>
        <begin position="217"/>
        <end position="520"/>
    </location>
</feature>
<feature type="transmembrane region" description="Helical" evidence="10">
    <location>
        <begin position="433"/>
        <end position="457"/>
    </location>
</feature>
<feature type="signal peptide" evidence="11">
    <location>
        <begin position="1"/>
        <end position="22"/>
    </location>
</feature>
<dbReference type="PROSITE" id="PS50038">
    <property type="entry name" value="FZ"/>
    <property type="match status" value="1"/>
</dbReference>
<comment type="subcellular location">
    <subcellularLocation>
        <location evidence="1">Membrane</location>
        <topology evidence="1">Multi-pass membrane protein</topology>
    </subcellularLocation>
</comment>
<feature type="chain" id="PRO_5017282321" evidence="11">
    <location>
        <begin position="23"/>
        <end position="539"/>
    </location>
</feature>
<evidence type="ECO:0000259" key="13">
    <source>
        <dbReference type="PROSITE" id="PS50261"/>
    </source>
</evidence>
<dbReference type="GO" id="GO:0035567">
    <property type="term" value="P:non-canonical Wnt signaling pathway"/>
    <property type="evidence" value="ECO:0007669"/>
    <property type="project" value="TreeGrafter"/>
</dbReference>
<dbReference type="FunFam" id="1.10.2000.10:FF:000003">
    <property type="entry name" value="Frizzled class receptor 2"/>
    <property type="match status" value="1"/>
</dbReference>
<name>A0A3B4Z088_9TELE</name>
<keyword evidence="11" id="KW-0732">Signal</keyword>
<evidence type="ECO:0000256" key="1">
    <source>
        <dbReference type="ARBA" id="ARBA00004141"/>
    </source>
</evidence>
<organism evidence="14">
    <name type="scientific">Stegastes partitus</name>
    <name type="common">bicolor damselfish</name>
    <dbReference type="NCBI Taxonomy" id="144197"/>
    <lineage>
        <taxon>Eukaryota</taxon>
        <taxon>Metazoa</taxon>
        <taxon>Chordata</taxon>
        <taxon>Craniata</taxon>
        <taxon>Vertebrata</taxon>
        <taxon>Euteleostomi</taxon>
        <taxon>Actinopterygii</taxon>
        <taxon>Neopterygii</taxon>
        <taxon>Teleostei</taxon>
        <taxon>Neoteleostei</taxon>
        <taxon>Acanthomorphata</taxon>
        <taxon>Ovalentaria</taxon>
        <taxon>Pomacentridae</taxon>
        <taxon>Stegastes</taxon>
    </lineage>
</organism>
<protein>
    <submittedName>
        <fullName evidence="14">Frizzled-7-like</fullName>
    </submittedName>
</protein>
<evidence type="ECO:0000256" key="6">
    <source>
        <dbReference type="ARBA" id="ARBA00023136"/>
    </source>
</evidence>
<dbReference type="SMART" id="SM01330">
    <property type="entry name" value="Frizzled"/>
    <property type="match status" value="1"/>
</dbReference>
<dbReference type="GO" id="GO:0060070">
    <property type="term" value="P:canonical Wnt signaling pathway"/>
    <property type="evidence" value="ECO:0007669"/>
    <property type="project" value="TreeGrafter"/>
</dbReference>
<dbReference type="InterPro" id="IPR020067">
    <property type="entry name" value="Frizzled_dom"/>
</dbReference>
<evidence type="ECO:0000256" key="11">
    <source>
        <dbReference type="SAM" id="SignalP"/>
    </source>
</evidence>
<dbReference type="GO" id="GO:0042813">
    <property type="term" value="F:Wnt receptor activity"/>
    <property type="evidence" value="ECO:0007669"/>
    <property type="project" value="TreeGrafter"/>
</dbReference>
<dbReference type="PRINTS" id="PR00489">
    <property type="entry name" value="FRIZZLED"/>
</dbReference>
<feature type="disulfide bond" evidence="9">
    <location>
        <begin position="33"/>
        <end position="94"/>
    </location>
</feature>
<comment type="similarity">
    <text evidence="2">Belongs to the G-protein coupled receptor Fz/Smo family.</text>
</comment>
<dbReference type="InterPro" id="IPR036790">
    <property type="entry name" value="Frizzled_dom_sf"/>
</dbReference>
<evidence type="ECO:0000256" key="8">
    <source>
        <dbReference type="ARBA" id="ARBA00023170"/>
    </source>
</evidence>
<evidence type="ECO:0000259" key="12">
    <source>
        <dbReference type="PROSITE" id="PS50038"/>
    </source>
</evidence>
<evidence type="ECO:0000256" key="10">
    <source>
        <dbReference type="SAM" id="Phobius"/>
    </source>
</evidence>
<dbReference type="Pfam" id="PF01392">
    <property type="entry name" value="Fz"/>
    <property type="match status" value="1"/>
</dbReference>
<feature type="disulfide bond" evidence="9">
    <location>
        <begin position="108"/>
        <end position="132"/>
    </location>
</feature>